<accession>A0A9X1QF58</accession>
<name>A0A9X1QF58_9BACT</name>
<organism evidence="1 4">
    <name type="scientific">Dyadobacter chenhuakuii</name>
    <dbReference type="NCBI Taxonomy" id="2909339"/>
    <lineage>
        <taxon>Bacteria</taxon>
        <taxon>Pseudomonadati</taxon>
        <taxon>Bacteroidota</taxon>
        <taxon>Cytophagia</taxon>
        <taxon>Cytophagales</taxon>
        <taxon>Spirosomataceae</taxon>
        <taxon>Dyadobacter</taxon>
    </lineage>
</organism>
<dbReference type="RefSeq" id="WP_235165842.1">
    <property type="nucleotide sequence ID" value="NZ_CP098805.1"/>
</dbReference>
<dbReference type="EMBL" id="CP098805">
    <property type="protein sequence ID" value="USJ29985.1"/>
    <property type="molecule type" value="Genomic_DNA"/>
</dbReference>
<protein>
    <submittedName>
        <fullName evidence="1">Uncharacterized protein</fullName>
    </submittedName>
</protein>
<reference evidence="1" key="1">
    <citation type="submission" date="2022-01" db="EMBL/GenBank/DDBJ databases">
        <title>Novel species in genus Dyadobacter.</title>
        <authorList>
            <person name="Ma C."/>
        </authorList>
    </citation>
    <scope>NUCLEOTIDE SEQUENCE</scope>
    <source>
        <strain evidence="2">CY22</strain>
        <strain evidence="1">CY357</strain>
    </source>
</reference>
<dbReference type="AlphaFoldDB" id="A0A9X1QF58"/>
<gene>
    <name evidence="1" type="ORF">L0661_13650</name>
    <name evidence="2" type="ORF">NFI80_19195</name>
</gene>
<sequence>MQHTIQINTSQLDAKFLTSIKSIFGKRDVKIIVEDIETSHSESKHAEVKRFLDHRKNRPSEVISDQKDFNEVISDINL</sequence>
<evidence type="ECO:0000313" key="4">
    <source>
        <dbReference type="Proteomes" id="UP001139411"/>
    </source>
</evidence>
<evidence type="ECO:0000313" key="1">
    <source>
        <dbReference type="EMBL" id="MCF2499362.1"/>
    </source>
</evidence>
<dbReference type="Proteomes" id="UP001139411">
    <property type="component" value="Unassembled WGS sequence"/>
</dbReference>
<dbReference type="EMBL" id="JAKFFV010000008">
    <property type="protein sequence ID" value="MCF2499362.1"/>
    <property type="molecule type" value="Genomic_DNA"/>
</dbReference>
<proteinExistence type="predicted"/>
<keyword evidence="3" id="KW-1185">Reference proteome</keyword>
<evidence type="ECO:0000313" key="3">
    <source>
        <dbReference type="Proteomes" id="UP001055420"/>
    </source>
</evidence>
<dbReference type="Proteomes" id="UP001055420">
    <property type="component" value="Chromosome"/>
</dbReference>
<evidence type="ECO:0000313" key="2">
    <source>
        <dbReference type="EMBL" id="USJ29985.1"/>
    </source>
</evidence>